<feature type="compositionally biased region" description="Low complexity" evidence="15">
    <location>
        <begin position="138"/>
        <end position="152"/>
    </location>
</feature>
<dbReference type="PROSITE" id="PS50108">
    <property type="entry name" value="CRIB"/>
    <property type="match status" value="1"/>
</dbReference>
<accession>A0A0E9NDF8</accession>
<dbReference type="GO" id="GO:0035023">
    <property type="term" value="P:regulation of Rho protein signal transduction"/>
    <property type="evidence" value="ECO:0007669"/>
    <property type="project" value="InterPro"/>
</dbReference>
<evidence type="ECO:0000256" key="1">
    <source>
        <dbReference type="ARBA" id="ARBA00004123"/>
    </source>
</evidence>
<protein>
    <recommendedName>
        <fullName evidence="21">WH1 domain-containing protein</fullName>
    </recommendedName>
</protein>
<dbReference type="Gene3D" id="2.30.29.30">
    <property type="entry name" value="Pleckstrin-homology domain (PH domain)/Phosphotyrosine-binding domain (PTB)"/>
    <property type="match status" value="1"/>
</dbReference>
<evidence type="ECO:0000256" key="11">
    <source>
        <dbReference type="ARBA" id="ARBA00023139"/>
    </source>
</evidence>
<feature type="compositionally biased region" description="Polar residues" evidence="15">
    <location>
        <begin position="606"/>
        <end position="615"/>
    </location>
</feature>
<evidence type="ECO:0008006" key="21">
    <source>
        <dbReference type="Google" id="ProtNLM"/>
    </source>
</evidence>
<feature type="domain" description="CRIB" evidence="16">
    <location>
        <begin position="167"/>
        <end position="180"/>
    </location>
</feature>
<dbReference type="InterPro" id="IPR011026">
    <property type="entry name" value="WAS_C"/>
</dbReference>
<dbReference type="GO" id="GO:0005886">
    <property type="term" value="C:plasma membrane"/>
    <property type="evidence" value="ECO:0007669"/>
    <property type="project" value="UniProtKB-SubCell"/>
</dbReference>
<dbReference type="CDD" id="cd01205">
    <property type="entry name" value="EVH1_WASP-like"/>
    <property type="match status" value="1"/>
</dbReference>
<dbReference type="STRING" id="698492.A0A0E9NDF8"/>
<evidence type="ECO:0000256" key="15">
    <source>
        <dbReference type="SAM" id="MobiDB-lite"/>
    </source>
</evidence>
<dbReference type="InterPro" id="IPR011993">
    <property type="entry name" value="PH-like_dom_sf"/>
</dbReference>
<dbReference type="InterPro" id="IPR000095">
    <property type="entry name" value="CRIB_dom"/>
</dbReference>
<evidence type="ECO:0000313" key="20">
    <source>
        <dbReference type="Proteomes" id="UP000033140"/>
    </source>
</evidence>
<feature type="compositionally biased region" description="Basic and acidic residues" evidence="15">
    <location>
        <begin position="678"/>
        <end position="697"/>
    </location>
</feature>
<dbReference type="InterPro" id="IPR036936">
    <property type="entry name" value="CRIB_dom_sf"/>
</dbReference>
<comment type="subcellular location">
    <subcellularLocation>
        <location evidence="2">Cell membrane</location>
        <topology evidence="2">Lipid-anchor</topology>
    </subcellularLocation>
    <subcellularLocation>
        <location evidence="3">Cytoplasm</location>
        <location evidence="3">Cytoskeleton</location>
    </subcellularLocation>
    <subcellularLocation>
        <location evidence="1">Nucleus</location>
    </subcellularLocation>
</comment>
<feature type="region of interest" description="Disordered" evidence="15">
    <location>
        <begin position="132"/>
        <end position="161"/>
    </location>
</feature>
<dbReference type="PANTHER" id="PTHR13502">
    <property type="entry name" value="CDC42 SMALL EFFECTOR PROTEIN HOMOLOG"/>
    <property type="match status" value="1"/>
</dbReference>
<dbReference type="GO" id="GO:0005634">
    <property type="term" value="C:nucleus"/>
    <property type="evidence" value="ECO:0007669"/>
    <property type="project" value="UniProtKB-SubCell"/>
</dbReference>
<keyword evidence="11" id="KW-0564">Palmitate</keyword>
<reference evidence="19 20" key="1">
    <citation type="journal article" date="2011" name="J. Gen. Appl. Microbiol.">
        <title>Draft genome sequencing of the enigmatic yeast Saitoella complicata.</title>
        <authorList>
            <person name="Nishida H."/>
            <person name="Hamamoto M."/>
            <person name="Sugiyama J."/>
        </authorList>
    </citation>
    <scope>NUCLEOTIDE SEQUENCE [LARGE SCALE GENOMIC DNA]</scope>
    <source>
        <strain evidence="19 20">NRRL Y-17804</strain>
    </source>
</reference>
<evidence type="ECO:0000256" key="12">
    <source>
        <dbReference type="ARBA" id="ARBA00023212"/>
    </source>
</evidence>
<dbReference type="InterPro" id="IPR003124">
    <property type="entry name" value="WH2_dom"/>
</dbReference>
<feature type="compositionally biased region" description="Pro residues" evidence="15">
    <location>
        <begin position="282"/>
        <end position="297"/>
    </location>
</feature>
<evidence type="ECO:0000256" key="10">
    <source>
        <dbReference type="ARBA" id="ARBA00023136"/>
    </source>
</evidence>
<dbReference type="GO" id="GO:0003779">
    <property type="term" value="F:actin binding"/>
    <property type="evidence" value="ECO:0007669"/>
    <property type="project" value="InterPro"/>
</dbReference>
<dbReference type="GO" id="GO:0045010">
    <property type="term" value="P:actin nucleation"/>
    <property type="evidence" value="ECO:0007669"/>
    <property type="project" value="UniProtKB-ARBA"/>
</dbReference>
<evidence type="ECO:0000256" key="8">
    <source>
        <dbReference type="ARBA" id="ARBA00022737"/>
    </source>
</evidence>
<evidence type="ECO:0000256" key="9">
    <source>
        <dbReference type="ARBA" id="ARBA00022960"/>
    </source>
</evidence>
<reference evidence="19 20" key="2">
    <citation type="journal article" date="2014" name="J. Gen. Appl. Microbiol.">
        <title>The early diverging ascomycetous budding yeast Saitoella complicata has three histone deacetylases belonging to the Clr6, Hos2, and Rpd3 lineages.</title>
        <authorList>
            <person name="Nishida H."/>
            <person name="Matsumoto T."/>
            <person name="Kondo S."/>
            <person name="Hamamoto M."/>
            <person name="Yoshikawa H."/>
        </authorList>
    </citation>
    <scope>NUCLEOTIDE SEQUENCE [LARGE SCALE GENOMIC DNA]</scope>
    <source>
        <strain evidence="19 20">NRRL Y-17804</strain>
    </source>
</reference>
<dbReference type="GO" id="GO:0031267">
    <property type="term" value="F:small GTPase binding"/>
    <property type="evidence" value="ECO:0007669"/>
    <property type="project" value="InterPro"/>
</dbReference>
<comment type="similarity">
    <text evidence="4">Belongs to the CDC42SE/SPEC family.</text>
</comment>
<keyword evidence="14" id="KW-0449">Lipoprotein</keyword>
<dbReference type="PROSITE" id="PS51082">
    <property type="entry name" value="WH2"/>
    <property type="match status" value="1"/>
</dbReference>
<keyword evidence="7" id="KW-0597">Phosphoprotein</keyword>
<dbReference type="PANTHER" id="PTHR13502:SF9">
    <property type="entry name" value="CRIB DOMAIN-CONTAINING PROTEIN"/>
    <property type="match status" value="1"/>
</dbReference>
<feature type="region of interest" description="Disordered" evidence="15">
    <location>
        <begin position="582"/>
        <end position="697"/>
    </location>
</feature>
<proteinExistence type="inferred from homology"/>
<evidence type="ECO:0000259" key="16">
    <source>
        <dbReference type="PROSITE" id="PS50108"/>
    </source>
</evidence>
<dbReference type="CDD" id="cd00132">
    <property type="entry name" value="CRIB"/>
    <property type="match status" value="1"/>
</dbReference>
<dbReference type="InterPro" id="IPR033927">
    <property type="entry name" value="WASPfam_EVH1"/>
</dbReference>
<dbReference type="GO" id="GO:0071933">
    <property type="term" value="F:Arp2/3 complex binding"/>
    <property type="evidence" value="ECO:0007669"/>
    <property type="project" value="UniProtKB-ARBA"/>
</dbReference>
<dbReference type="SUPFAM" id="SSF47912">
    <property type="entry name" value="Wiscott-Aldrich syndrome protein, WASP, C-terminal domain"/>
    <property type="match status" value="1"/>
</dbReference>
<dbReference type="EMBL" id="BACD03000011">
    <property type="protein sequence ID" value="GAO47858.1"/>
    <property type="molecule type" value="Genomic_DNA"/>
</dbReference>
<evidence type="ECO:0000256" key="2">
    <source>
        <dbReference type="ARBA" id="ARBA00004193"/>
    </source>
</evidence>
<evidence type="ECO:0000259" key="18">
    <source>
        <dbReference type="PROSITE" id="PS51082"/>
    </source>
</evidence>
<feature type="compositionally biased region" description="Pro residues" evidence="15">
    <location>
        <begin position="369"/>
        <end position="411"/>
    </location>
</feature>
<dbReference type="OMA" id="EYNQDRK"/>
<feature type="compositionally biased region" description="Polar residues" evidence="15">
    <location>
        <begin position="632"/>
        <end position="647"/>
    </location>
</feature>
<sequence length="697" mass="71329">MPSTSSMTPQDRERIKRSIPSSTNKIVSAAVARLYVSHPNPNAWTYTGKTGAVVLAYDKVGKVFFLKMVDISNGNRGVVWDQELYDGFQYFQDRTFFHSFELERFMAGLSFTSDSDAAVFFRKVNEREKSAESTSNRLSLLPSSSSPSSSPSKANKRKSMKVDKSMIGAPAEFKHMSHIGWTPDQGFQATGIDPSWQALVDAMAKQGISRDIIEENKDFVADFVAQAGGVDAVIAAGNAAEASAAPPPPPPSAPPTFTTNRIRAPPPPPPSAPPAAGGRSTPPAPPQSRKAPPPPPSRRAVPAPASSHLAPVNDAPPIPAKIPLDEGPSTRFNVPPPFMKPTASAPSAVPPPPPTRSGPALPGRGGAGGPPPPPPPRNAGGPPPPPPARRAVPAPPMGGYNAPPPPPPPPLFGGAPSAPIPPPPPPMPSMCGGGAPPPPPPPPPPPMGGSSAPPAPPPPPRMDGGAPAAPAAPVPAAVAAPVRVNLMASIRGAGGIGALKKVDPTEQKISSGLPTEGGGGGGSKAPPVGAAAAGAGGMAGALAAALSARKAKVAHDSDEEEDEDWAIWRSYSREICVRSKTSNNNNIDKENTSPNKLHSLIDTHKNMSGSGTSSAGDAKGLHYDAAAGPDTIISQEQKGGPSITQHHPSGVLGSSPEGSKKWAHTAAAPGPVQLSGEGLEKPKGSEELKARAAELNK</sequence>
<keyword evidence="10" id="KW-0472">Membrane</keyword>
<feature type="domain" description="WH1" evidence="17">
    <location>
        <begin position="19"/>
        <end position="131"/>
    </location>
</feature>
<feature type="compositionally biased region" description="Pro residues" evidence="15">
    <location>
        <begin position="435"/>
        <end position="461"/>
    </location>
</feature>
<gene>
    <name evidence="19" type="ORF">G7K_2054-t1</name>
</gene>
<evidence type="ECO:0000313" key="19">
    <source>
        <dbReference type="EMBL" id="GAO47858.1"/>
    </source>
</evidence>
<evidence type="ECO:0000256" key="5">
    <source>
        <dbReference type="ARBA" id="ARBA00022475"/>
    </source>
</evidence>
<organism evidence="19 20">
    <name type="scientific">Saitoella complicata (strain BCRC 22490 / CBS 7301 / JCM 7358 / NBRC 10748 / NRRL Y-17804)</name>
    <dbReference type="NCBI Taxonomy" id="698492"/>
    <lineage>
        <taxon>Eukaryota</taxon>
        <taxon>Fungi</taxon>
        <taxon>Dikarya</taxon>
        <taxon>Ascomycota</taxon>
        <taxon>Taphrinomycotina</taxon>
        <taxon>Taphrinomycotina incertae sedis</taxon>
        <taxon>Saitoella</taxon>
    </lineage>
</organism>
<evidence type="ECO:0000256" key="13">
    <source>
        <dbReference type="ARBA" id="ARBA00023242"/>
    </source>
</evidence>
<evidence type="ECO:0000259" key="17">
    <source>
        <dbReference type="PROSITE" id="PS50229"/>
    </source>
</evidence>
<dbReference type="AlphaFoldDB" id="A0A0E9NDF8"/>
<evidence type="ECO:0000256" key="3">
    <source>
        <dbReference type="ARBA" id="ARBA00004245"/>
    </source>
</evidence>
<dbReference type="Pfam" id="PF00568">
    <property type="entry name" value="WH1"/>
    <property type="match status" value="1"/>
</dbReference>
<dbReference type="PROSITE" id="PS50229">
    <property type="entry name" value="WH1"/>
    <property type="match status" value="1"/>
</dbReference>
<feature type="region of interest" description="Disordered" evidence="15">
    <location>
        <begin position="241"/>
        <end position="473"/>
    </location>
</feature>
<comment type="caution">
    <text evidence="19">The sequence shown here is derived from an EMBL/GenBank/DDBJ whole genome shotgun (WGS) entry which is preliminary data.</text>
</comment>
<feature type="compositionally biased region" description="Low complexity" evidence="15">
    <location>
        <begin position="298"/>
        <end position="307"/>
    </location>
</feature>
<dbReference type="GO" id="GO:0030479">
    <property type="term" value="C:actin cortical patch"/>
    <property type="evidence" value="ECO:0007669"/>
    <property type="project" value="UniProtKB-ARBA"/>
</dbReference>
<keyword evidence="12" id="KW-0206">Cytoskeleton</keyword>
<keyword evidence="20" id="KW-1185">Reference proteome</keyword>
<feature type="compositionally biased region" description="Polar residues" evidence="15">
    <location>
        <begin position="582"/>
        <end position="596"/>
    </location>
</feature>
<name>A0A0E9NDF8_SAICN</name>
<feature type="region of interest" description="Disordered" evidence="15">
    <location>
        <begin position="494"/>
        <end position="526"/>
    </location>
</feature>
<feature type="compositionally biased region" description="Low complexity" evidence="15">
    <location>
        <begin position="462"/>
        <end position="473"/>
    </location>
</feature>
<dbReference type="SUPFAM" id="SSF50729">
    <property type="entry name" value="PH domain-like"/>
    <property type="match status" value="1"/>
</dbReference>
<dbReference type="InterPro" id="IPR000697">
    <property type="entry name" value="WH1/EVH1_dom"/>
</dbReference>
<keyword evidence="5" id="KW-1003">Cell membrane</keyword>
<reference evidence="19 20" key="3">
    <citation type="journal article" date="2015" name="Genome Announc.">
        <title>Draft Genome Sequence of the Archiascomycetous Yeast Saitoella complicata.</title>
        <authorList>
            <person name="Yamauchi K."/>
            <person name="Kondo S."/>
            <person name="Hamamoto M."/>
            <person name="Takahashi Y."/>
            <person name="Ogura Y."/>
            <person name="Hayashi T."/>
            <person name="Nishida H."/>
        </authorList>
    </citation>
    <scope>NUCLEOTIDE SEQUENCE [LARGE SCALE GENOMIC DNA]</scope>
    <source>
        <strain evidence="19 20">NRRL Y-17804</strain>
    </source>
</reference>
<feature type="compositionally biased region" description="Pro residues" evidence="15">
    <location>
        <begin position="418"/>
        <end position="428"/>
    </location>
</feature>
<dbReference type="SMART" id="SM00285">
    <property type="entry name" value="PBD"/>
    <property type="match status" value="1"/>
</dbReference>
<dbReference type="Proteomes" id="UP000033140">
    <property type="component" value="Unassembled WGS sequence"/>
</dbReference>
<dbReference type="Pfam" id="PF00786">
    <property type="entry name" value="PBD"/>
    <property type="match status" value="1"/>
</dbReference>
<keyword evidence="13" id="KW-0539">Nucleus</keyword>
<evidence type="ECO:0000256" key="7">
    <source>
        <dbReference type="ARBA" id="ARBA00022553"/>
    </source>
</evidence>
<feature type="domain" description="WH2" evidence="18">
    <location>
        <begin position="482"/>
        <end position="502"/>
    </location>
</feature>
<feature type="compositionally biased region" description="Pro residues" evidence="15">
    <location>
        <begin position="245"/>
        <end position="254"/>
    </location>
</feature>
<evidence type="ECO:0000256" key="4">
    <source>
        <dbReference type="ARBA" id="ARBA00005720"/>
    </source>
</evidence>
<keyword evidence="9" id="KW-0133">Cell shape</keyword>
<dbReference type="FunFam" id="2.30.29.30:FF:000281">
    <property type="entry name" value="Actin associated protein"/>
    <property type="match status" value="1"/>
</dbReference>
<dbReference type="InterPro" id="IPR039056">
    <property type="entry name" value="SPEC"/>
</dbReference>
<keyword evidence="8" id="KW-0677">Repeat</keyword>
<dbReference type="Gene3D" id="3.90.810.10">
    <property type="entry name" value="CRIB domain"/>
    <property type="match status" value="1"/>
</dbReference>
<evidence type="ECO:0000256" key="6">
    <source>
        <dbReference type="ARBA" id="ARBA00022490"/>
    </source>
</evidence>
<keyword evidence="6" id="KW-0963">Cytoplasm</keyword>
<dbReference type="GO" id="GO:0008360">
    <property type="term" value="P:regulation of cell shape"/>
    <property type="evidence" value="ECO:0007669"/>
    <property type="project" value="UniProtKB-KW"/>
</dbReference>
<feature type="compositionally biased region" description="Pro residues" evidence="15">
    <location>
        <begin position="264"/>
        <end position="273"/>
    </location>
</feature>
<dbReference type="SMART" id="SM00461">
    <property type="entry name" value="WH1"/>
    <property type="match status" value="1"/>
</dbReference>
<evidence type="ECO:0000256" key="14">
    <source>
        <dbReference type="ARBA" id="ARBA00023288"/>
    </source>
</evidence>